<keyword evidence="3" id="KW-1185">Reference proteome</keyword>
<evidence type="ECO:0008006" key="4">
    <source>
        <dbReference type="Google" id="ProtNLM"/>
    </source>
</evidence>
<keyword evidence="1" id="KW-0472">Membrane</keyword>
<reference evidence="2" key="1">
    <citation type="submission" date="2022-06" db="EMBL/GenBank/DDBJ databases">
        <title>Complete genome sequence of Streptomyces nigrescens HEK616.</title>
        <authorList>
            <person name="Asamizu S."/>
            <person name="Onaka H."/>
        </authorList>
    </citation>
    <scope>NUCLEOTIDE SEQUENCE</scope>
    <source>
        <strain evidence="2">HEK616</strain>
        <plasmid evidence="2">SNP1</plasmid>
    </source>
</reference>
<name>A0ABM8A7I6_STRNI</name>
<proteinExistence type="predicted"/>
<organism evidence="2 3">
    <name type="scientific">Streptomyces nigrescens</name>
    <dbReference type="NCBI Taxonomy" id="1920"/>
    <lineage>
        <taxon>Bacteria</taxon>
        <taxon>Bacillati</taxon>
        <taxon>Actinomycetota</taxon>
        <taxon>Actinomycetes</taxon>
        <taxon>Kitasatosporales</taxon>
        <taxon>Streptomycetaceae</taxon>
        <taxon>Streptomyces</taxon>
    </lineage>
</organism>
<evidence type="ECO:0000256" key="1">
    <source>
        <dbReference type="SAM" id="Phobius"/>
    </source>
</evidence>
<feature type="transmembrane region" description="Helical" evidence="1">
    <location>
        <begin position="43"/>
        <end position="64"/>
    </location>
</feature>
<geneLocation type="plasmid" evidence="2 3">
    <name>SNP1</name>
</geneLocation>
<accession>A0ABM8A7I6</accession>
<gene>
    <name evidence="2" type="ORF">HEK616_80430</name>
</gene>
<dbReference type="Proteomes" id="UP001059597">
    <property type="component" value="Plasmid SNP1"/>
</dbReference>
<feature type="transmembrane region" description="Helical" evidence="1">
    <location>
        <begin position="6"/>
        <end position="31"/>
    </location>
</feature>
<evidence type="ECO:0000313" key="2">
    <source>
        <dbReference type="EMBL" id="BDM74556.1"/>
    </source>
</evidence>
<sequence>MPISVVVAVTVLAVSVAVIIAVLAAVTAGFLARREGASPAAAVSRAGMAFAATLSLLALLTTTVRDLLG</sequence>
<evidence type="ECO:0000313" key="3">
    <source>
        <dbReference type="Proteomes" id="UP001059597"/>
    </source>
</evidence>
<dbReference type="RefSeq" id="WP_261958072.1">
    <property type="nucleotide sequence ID" value="NZ_AP026074.1"/>
</dbReference>
<keyword evidence="1" id="KW-1133">Transmembrane helix</keyword>
<dbReference type="EMBL" id="AP026074">
    <property type="protein sequence ID" value="BDM74556.1"/>
    <property type="molecule type" value="Genomic_DNA"/>
</dbReference>
<keyword evidence="1" id="KW-0812">Transmembrane</keyword>
<keyword evidence="2" id="KW-0614">Plasmid</keyword>
<protein>
    <recommendedName>
        <fullName evidence="4">Secreted protein</fullName>
    </recommendedName>
</protein>